<keyword evidence="2" id="KW-1133">Transmembrane helix</keyword>
<feature type="transmembrane region" description="Helical" evidence="2">
    <location>
        <begin position="84"/>
        <end position="105"/>
    </location>
</feature>
<organism evidence="3 4">
    <name type="scientific">Apodospora peruviana</name>
    <dbReference type="NCBI Taxonomy" id="516989"/>
    <lineage>
        <taxon>Eukaryota</taxon>
        <taxon>Fungi</taxon>
        <taxon>Dikarya</taxon>
        <taxon>Ascomycota</taxon>
        <taxon>Pezizomycotina</taxon>
        <taxon>Sordariomycetes</taxon>
        <taxon>Sordariomycetidae</taxon>
        <taxon>Sordariales</taxon>
        <taxon>Lasiosphaeriaceae</taxon>
        <taxon>Apodospora</taxon>
    </lineage>
</organism>
<gene>
    <name evidence="3" type="ORF">B0H66DRAFT_177092</name>
</gene>
<proteinExistence type="predicted"/>
<evidence type="ECO:0000313" key="4">
    <source>
        <dbReference type="Proteomes" id="UP001283341"/>
    </source>
</evidence>
<evidence type="ECO:0000313" key="3">
    <source>
        <dbReference type="EMBL" id="KAK3321641.1"/>
    </source>
</evidence>
<sequence length="193" mass="21430">MRRDLGCLAAFPSSLDVESRGDLKPQGSNKPRTPPNPQCDFGGQVQPVALAPTAACPLPSGQRLNQHASKMVAKRIHTKIKSRYCGTFTPFPFFSFPLFFVPFPFRFPSPPAHPVSTRTAFANSSLRVLFFFLSFPFLLVGFILWIIFPERPLCLAERPHHSTRTHAFKVASSVNLLAHSVPILITRALSARS</sequence>
<evidence type="ECO:0000256" key="2">
    <source>
        <dbReference type="SAM" id="Phobius"/>
    </source>
</evidence>
<dbReference type="EMBL" id="JAUEDM010000003">
    <property type="protein sequence ID" value="KAK3321641.1"/>
    <property type="molecule type" value="Genomic_DNA"/>
</dbReference>
<keyword evidence="2" id="KW-0812">Transmembrane</keyword>
<accession>A0AAE0IAV4</accession>
<reference evidence="3" key="1">
    <citation type="journal article" date="2023" name="Mol. Phylogenet. Evol.">
        <title>Genome-scale phylogeny and comparative genomics of the fungal order Sordariales.</title>
        <authorList>
            <person name="Hensen N."/>
            <person name="Bonometti L."/>
            <person name="Westerberg I."/>
            <person name="Brannstrom I.O."/>
            <person name="Guillou S."/>
            <person name="Cros-Aarteil S."/>
            <person name="Calhoun S."/>
            <person name="Haridas S."/>
            <person name="Kuo A."/>
            <person name="Mondo S."/>
            <person name="Pangilinan J."/>
            <person name="Riley R."/>
            <person name="LaButti K."/>
            <person name="Andreopoulos B."/>
            <person name="Lipzen A."/>
            <person name="Chen C."/>
            <person name="Yan M."/>
            <person name="Daum C."/>
            <person name="Ng V."/>
            <person name="Clum A."/>
            <person name="Steindorff A."/>
            <person name="Ohm R.A."/>
            <person name="Martin F."/>
            <person name="Silar P."/>
            <person name="Natvig D.O."/>
            <person name="Lalanne C."/>
            <person name="Gautier V."/>
            <person name="Ament-Velasquez S.L."/>
            <person name="Kruys A."/>
            <person name="Hutchinson M.I."/>
            <person name="Powell A.J."/>
            <person name="Barry K."/>
            <person name="Miller A.N."/>
            <person name="Grigoriev I.V."/>
            <person name="Debuchy R."/>
            <person name="Gladieux P."/>
            <person name="Hiltunen Thoren M."/>
            <person name="Johannesson H."/>
        </authorList>
    </citation>
    <scope>NUCLEOTIDE SEQUENCE</scope>
    <source>
        <strain evidence="3">CBS 118394</strain>
    </source>
</reference>
<keyword evidence="4" id="KW-1185">Reference proteome</keyword>
<protein>
    <submittedName>
        <fullName evidence="3">Uncharacterized protein</fullName>
    </submittedName>
</protein>
<dbReference type="AlphaFoldDB" id="A0AAE0IAV4"/>
<feature type="region of interest" description="Disordered" evidence="1">
    <location>
        <begin position="17"/>
        <end position="39"/>
    </location>
</feature>
<feature type="transmembrane region" description="Helical" evidence="2">
    <location>
        <begin position="125"/>
        <end position="148"/>
    </location>
</feature>
<keyword evidence="2" id="KW-0472">Membrane</keyword>
<reference evidence="3" key="2">
    <citation type="submission" date="2023-06" db="EMBL/GenBank/DDBJ databases">
        <authorList>
            <consortium name="Lawrence Berkeley National Laboratory"/>
            <person name="Haridas S."/>
            <person name="Hensen N."/>
            <person name="Bonometti L."/>
            <person name="Westerberg I."/>
            <person name="Brannstrom I.O."/>
            <person name="Guillou S."/>
            <person name="Cros-Aarteil S."/>
            <person name="Calhoun S."/>
            <person name="Kuo A."/>
            <person name="Mondo S."/>
            <person name="Pangilinan J."/>
            <person name="Riley R."/>
            <person name="Labutti K."/>
            <person name="Andreopoulos B."/>
            <person name="Lipzen A."/>
            <person name="Chen C."/>
            <person name="Yanf M."/>
            <person name="Daum C."/>
            <person name="Ng V."/>
            <person name="Clum A."/>
            <person name="Steindorff A."/>
            <person name="Ohm R."/>
            <person name="Martin F."/>
            <person name="Silar P."/>
            <person name="Natvig D."/>
            <person name="Lalanne C."/>
            <person name="Gautier V."/>
            <person name="Ament-Velasquez S.L."/>
            <person name="Kruys A."/>
            <person name="Hutchinson M.I."/>
            <person name="Powell A.J."/>
            <person name="Barry K."/>
            <person name="Miller A.N."/>
            <person name="Grigoriev I.V."/>
            <person name="Debuchy R."/>
            <person name="Gladieux P."/>
            <person name="Thoren M.H."/>
            <person name="Johannesson H."/>
        </authorList>
    </citation>
    <scope>NUCLEOTIDE SEQUENCE</scope>
    <source>
        <strain evidence="3">CBS 118394</strain>
    </source>
</reference>
<comment type="caution">
    <text evidence="3">The sequence shown here is derived from an EMBL/GenBank/DDBJ whole genome shotgun (WGS) entry which is preliminary data.</text>
</comment>
<evidence type="ECO:0000256" key="1">
    <source>
        <dbReference type="SAM" id="MobiDB-lite"/>
    </source>
</evidence>
<dbReference type="Proteomes" id="UP001283341">
    <property type="component" value="Unassembled WGS sequence"/>
</dbReference>
<name>A0AAE0IAV4_9PEZI</name>